<accession>A0A023B8U5</accession>
<organism evidence="1 2">
    <name type="scientific">Gregarina niphandrodes</name>
    <name type="common">Septate eugregarine</name>
    <dbReference type="NCBI Taxonomy" id="110365"/>
    <lineage>
        <taxon>Eukaryota</taxon>
        <taxon>Sar</taxon>
        <taxon>Alveolata</taxon>
        <taxon>Apicomplexa</taxon>
        <taxon>Conoidasida</taxon>
        <taxon>Gregarinasina</taxon>
        <taxon>Eugregarinorida</taxon>
        <taxon>Gregarinidae</taxon>
        <taxon>Gregarina</taxon>
    </lineage>
</organism>
<dbReference type="VEuPathDB" id="CryptoDB:GNI_056240"/>
<protein>
    <submittedName>
        <fullName evidence="1">Uncharacterized protein</fullName>
    </submittedName>
</protein>
<gene>
    <name evidence="1" type="ORF">GNI_056240</name>
</gene>
<comment type="caution">
    <text evidence="1">The sequence shown here is derived from an EMBL/GenBank/DDBJ whole genome shotgun (WGS) entry which is preliminary data.</text>
</comment>
<keyword evidence="2" id="KW-1185">Reference proteome</keyword>
<sequence length="191" mass="20425">MFVSPSRSSSSGTALVAALTVFHNGRPALANTAGHCALHVELLPKSEKTPLKMKPLKVKVAVPCVPSDLKNFNIIEDCNAIQIVRGPSSSDRGAIEFGASLLGEVCRQMCENLGPAMIEQQEACQKVLEDLGASMFSEWGDDAEDMSGLAAMPLLACDDPFTLPRVEDTWGVTKADDLVADSWSDSKETSK</sequence>
<evidence type="ECO:0000313" key="2">
    <source>
        <dbReference type="Proteomes" id="UP000019763"/>
    </source>
</evidence>
<dbReference type="Proteomes" id="UP000019763">
    <property type="component" value="Unassembled WGS sequence"/>
</dbReference>
<reference evidence="1" key="1">
    <citation type="submission" date="2013-12" db="EMBL/GenBank/DDBJ databases">
        <authorList>
            <person name="Omoto C.K."/>
            <person name="Sibley D."/>
            <person name="Venepally P."/>
            <person name="Hadjithomas M."/>
            <person name="Karamycheva S."/>
            <person name="Brunk B."/>
            <person name="Roos D."/>
            <person name="Caler E."/>
            <person name="Lorenzi H."/>
        </authorList>
    </citation>
    <scope>NUCLEOTIDE SEQUENCE</scope>
</reference>
<evidence type="ECO:0000313" key="1">
    <source>
        <dbReference type="EMBL" id="EZG70301.1"/>
    </source>
</evidence>
<proteinExistence type="predicted"/>
<dbReference type="AlphaFoldDB" id="A0A023B8U5"/>
<name>A0A023B8U5_GRENI</name>
<dbReference type="RefSeq" id="XP_011129963.1">
    <property type="nucleotide sequence ID" value="XM_011131661.1"/>
</dbReference>
<dbReference type="EMBL" id="AFNH02000426">
    <property type="protein sequence ID" value="EZG70301.1"/>
    <property type="molecule type" value="Genomic_DNA"/>
</dbReference>
<dbReference type="GeneID" id="22912086"/>